<proteinExistence type="predicted"/>
<evidence type="ECO:0000256" key="2">
    <source>
        <dbReference type="SAM" id="SignalP"/>
    </source>
</evidence>
<feature type="chain" id="PRO_5031517755" description="Lipoprotein" evidence="2">
    <location>
        <begin position="27"/>
        <end position="277"/>
    </location>
</feature>
<accession>A0A7W8QEL6</accession>
<keyword evidence="2" id="KW-0732">Signal</keyword>
<sequence length="277" mass="29911">MKKNRVVFSAAIAVLAGCSSVGPGFANHPADCALGIAWADCLPGTKGYANGGGSLHRKEAADAAKAQHDAIAAQYETVHKQCETDMAIPELNPLREKVEFARKLDAPPPFQYASLDSFPSGAERPLVAKWAKLRDACIARERAVNPVPATATALDESFIRQQMSFGSEAEGKVSELIVALYQQKLTYGEFAQRRYAIGKAAVDAAQQYREARLVENQERQLQAQQIANQQFANSISAWATYMQAVNARQPQTVHLTSAPVHCTTMNLGGGMASTNCN</sequence>
<feature type="coiled-coil region" evidence="1">
    <location>
        <begin position="204"/>
        <end position="234"/>
    </location>
</feature>
<dbReference type="RefSeq" id="WP_184132529.1">
    <property type="nucleotide sequence ID" value="NZ_JACHDD010000012.1"/>
</dbReference>
<protein>
    <recommendedName>
        <fullName evidence="5">Lipoprotein</fullName>
    </recommendedName>
</protein>
<evidence type="ECO:0000313" key="4">
    <source>
        <dbReference type="Proteomes" id="UP000592780"/>
    </source>
</evidence>
<dbReference type="PROSITE" id="PS51257">
    <property type="entry name" value="PROKAR_LIPOPROTEIN"/>
    <property type="match status" value="1"/>
</dbReference>
<evidence type="ECO:0008006" key="5">
    <source>
        <dbReference type="Google" id="ProtNLM"/>
    </source>
</evidence>
<evidence type="ECO:0000313" key="3">
    <source>
        <dbReference type="EMBL" id="MBB5428280.1"/>
    </source>
</evidence>
<dbReference type="Proteomes" id="UP000592780">
    <property type="component" value="Unassembled WGS sequence"/>
</dbReference>
<organism evidence="3 4">
    <name type="scientific">Paraburkholderia atlantica</name>
    <dbReference type="NCBI Taxonomy" id="2654982"/>
    <lineage>
        <taxon>Bacteria</taxon>
        <taxon>Pseudomonadati</taxon>
        <taxon>Pseudomonadota</taxon>
        <taxon>Betaproteobacteria</taxon>
        <taxon>Burkholderiales</taxon>
        <taxon>Burkholderiaceae</taxon>
        <taxon>Paraburkholderia</taxon>
    </lineage>
</organism>
<feature type="signal peptide" evidence="2">
    <location>
        <begin position="1"/>
        <end position="26"/>
    </location>
</feature>
<dbReference type="EMBL" id="JACHDD010000012">
    <property type="protein sequence ID" value="MBB5428280.1"/>
    <property type="molecule type" value="Genomic_DNA"/>
</dbReference>
<keyword evidence="4" id="KW-1185">Reference proteome</keyword>
<comment type="caution">
    <text evidence="3">The sequence shown here is derived from an EMBL/GenBank/DDBJ whole genome shotgun (WGS) entry which is preliminary data.</text>
</comment>
<evidence type="ECO:0000256" key="1">
    <source>
        <dbReference type="SAM" id="Coils"/>
    </source>
</evidence>
<gene>
    <name evidence="3" type="ORF">HDG40_006467</name>
</gene>
<dbReference type="AlphaFoldDB" id="A0A7W8QEL6"/>
<name>A0A7W8QEL6_PARAM</name>
<keyword evidence="1" id="KW-0175">Coiled coil</keyword>
<reference evidence="3 4" key="1">
    <citation type="submission" date="2020-08" db="EMBL/GenBank/DDBJ databases">
        <title>Genomic Encyclopedia of Type Strains, Phase IV (KMG-V): Genome sequencing to study the core and pangenomes of soil and plant-associated prokaryotes.</title>
        <authorList>
            <person name="Whitman W."/>
        </authorList>
    </citation>
    <scope>NUCLEOTIDE SEQUENCE [LARGE SCALE GENOMIC DNA]</scope>
    <source>
        <strain evidence="3 4">JPY158</strain>
    </source>
</reference>